<sequence length="183" mass="21330">MVETIAQFSSSTATTYLPQPMLTHNGENVVNVVNNKNENGRNGNNKIDPLLNTTNPSINKSLNFLEFNLKLSYPTKVPTKSYPKDYTTPKFKRFNRKTDDAREYVMRRQDEEIVAPFPFSAPLDRVKALLQKWIRDEQINLPYVLRPLIVEEKSNPHYCDYHHVVGHPFAESKNMHKIFHKRT</sequence>
<name>A0A061DLW3_THECC</name>
<dbReference type="EMBL" id="CM001879">
    <property type="protein sequence ID" value="EOX93789.1"/>
    <property type="molecule type" value="Genomic_DNA"/>
</dbReference>
<gene>
    <name evidence="1" type="ORF">TCM_002716</name>
</gene>
<organism evidence="1 2">
    <name type="scientific">Theobroma cacao</name>
    <name type="common">Cacao</name>
    <name type="synonym">Cocoa</name>
    <dbReference type="NCBI Taxonomy" id="3641"/>
    <lineage>
        <taxon>Eukaryota</taxon>
        <taxon>Viridiplantae</taxon>
        <taxon>Streptophyta</taxon>
        <taxon>Embryophyta</taxon>
        <taxon>Tracheophyta</taxon>
        <taxon>Spermatophyta</taxon>
        <taxon>Magnoliopsida</taxon>
        <taxon>eudicotyledons</taxon>
        <taxon>Gunneridae</taxon>
        <taxon>Pentapetalae</taxon>
        <taxon>rosids</taxon>
        <taxon>malvids</taxon>
        <taxon>Malvales</taxon>
        <taxon>Malvaceae</taxon>
        <taxon>Byttnerioideae</taxon>
        <taxon>Theobroma</taxon>
    </lineage>
</organism>
<dbReference type="Gramene" id="EOX93789">
    <property type="protein sequence ID" value="EOX93789"/>
    <property type="gene ID" value="TCM_002716"/>
</dbReference>
<evidence type="ECO:0000313" key="2">
    <source>
        <dbReference type="Proteomes" id="UP000026915"/>
    </source>
</evidence>
<dbReference type="Proteomes" id="UP000026915">
    <property type="component" value="Chromosome 1"/>
</dbReference>
<accession>A0A061DLW3</accession>
<protein>
    <submittedName>
        <fullName evidence="1">H0502G05.11 protein, putative</fullName>
    </submittedName>
</protein>
<proteinExistence type="predicted"/>
<dbReference type="HOGENOM" id="CLU_1477623_0_0_1"/>
<keyword evidence="2" id="KW-1185">Reference proteome</keyword>
<reference evidence="1 2" key="1">
    <citation type="journal article" date="2013" name="Genome Biol.">
        <title>The genome sequence of the most widely cultivated cacao type and its use to identify candidate genes regulating pod color.</title>
        <authorList>
            <person name="Motamayor J.C."/>
            <person name="Mockaitis K."/>
            <person name="Schmutz J."/>
            <person name="Haiminen N."/>
            <person name="Iii D.L."/>
            <person name="Cornejo O."/>
            <person name="Findley S.D."/>
            <person name="Zheng P."/>
            <person name="Utro F."/>
            <person name="Royaert S."/>
            <person name="Saski C."/>
            <person name="Jenkins J."/>
            <person name="Podicheti R."/>
            <person name="Zhao M."/>
            <person name="Scheffler B.E."/>
            <person name="Stack J.C."/>
            <person name="Feltus F.A."/>
            <person name="Mustiga G.M."/>
            <person name="Amores F."/>
            <person name="Phillips W."/>
            <person name="Marelli J.P."/>
            <person name="May G.D."/>
            <person name="Shapiro H."/>
            <person name="Ma J."/>
            <person name="Bustamante C.D."/>
            <person name="Schnell R.J."/>
            <person name="Main D."/>
            <person name="Gilbert D."/>
            <person name="Parida L."/>
            <person name="Kuhn D.N."/>
        </authorList>
    </citation>
    <scope>NUCLEOTIDE SEQUENCE [LARGE SCALE GENOMIC DNA]</scope>
    <source>
        <strain evidence="2">cv. Matina 1-6</strain>
    </source>
</reference>
<evidence type="ECO:0000313" key="1">
    <source>
        <dbReference type="EMBL" id="EOX93789.1"/>
    </source>
</evidence>
<dbReference type="AlphaFoldDB" id="A0A061DLW3"/>
<dbReference type="InParanoid" id="A0A061DLW3"/>
<dbReference type="eggNOG" id="ENOG502SX2M">
    <property type="taxonomic scope" value="Eukaryota"/>
</dbReference>